<evidence type="ECO:0000313" key="1">
    <source>
        <dbReference type="EMBL" id="KAH8703541.1"/>
    </source>
</evidence>
<dbReference type="SUPFAM" id="SSF53474">
    <property type="entry name" value="alpha/beta-Hydrolases"/>
    <property type="match status" value="1"/>
</dbReference>
<name>A0AAD4KXT9_9EURO</name>
<proteinExistence type="predicted"/>
<keyword evidence="1" id="KW-0378">Hydrolase</keyword>
<dbReference type="EMBL" id="JAJTJA010000002">
    <property type="protein sequence ID" value="KAH8703541.1"/>
    <property type="molecule type" value="Genomic_DNA"/>
</dbReference>
<dbReference type="RefSeq" id="XP_046076559.1">
    <property type="nucleotide sequence ID" value="XM_046213586.1"/>
</dbReference>
<dbReference type="PANTHER" id="PTHR33428:SF14">
    <property type="entry name" value="CARBOXYLESTERASE TYPE B DOMAIN-CONTAINING PROTEIN"/>
    <property type="match status" value="1"/>
</dbReference>
<accession>A0AAD4KXT9</accession>
<reference evidence="1" key="1">
    <citation type="submission" date="2021-12" db="EMBL/GenBank/DDBJ databases">
        <title>Convergent genome expansion in fungi linked to evolution of root-endophyte symbiosis.</title>
        <authorList>
            <consortium name="DOE Joint Genome Institute"/>
            <person name="Ke Y.-H."/>
            <person name="Bonito G."/>
            <person name="Liao H.-L."/>
            <person name="Looney B."/>
            <person name="Rojas-Flechas A."/>
            <person name="Nash J."/>
            <person name="Hameed K."/>
            <person name="Schadt C."/>
            <person name="Martin F."/>
            <person name="Crous P.W."/>
            <person name="Miettinen O."/>
            <person name="Magnuson J.K."/>
            <person name="Labbe J."/>
            <person name="Jacobson D."/>
            <person name="Doktycz M.J."/>
            <person name="Veneault-Fourrey C."/>
            <person name="Kuo A."/>
            <person name="Mondo S."/>
            <person name="Calhoun S."/>
            <person name="Riley R."/>
            <person name="Ohm R."/>
            <person name="LaButti K."/>
            <person name="Andreopoulos B."/>
            <person name="Pangilinan J."/>
            <person name="Nolan M."/>
            <person name="Tritt A."/>
            <person name="Clum A."/>
            <person name="Lipzen A."/>
            <person name="Daum C."/>
            <person name="Barry K."/>
            <person name="Grigoriev I.V."/>
            <person name="Vilgalys R."/>
        </authorList>
    </citation>
    <scope>NUCLEOTIDE SEQUENCE</scope>
    <source>
        <strain evidence="1">PMI_201</strain>
    </source>
</reference>
<evidence type="ECO:0000313" key="2">
    <source>
        <dbReference type="Proteomes" id="UP001201262"/>
    </source>
</evidence>
<organism evidence="1 2">
    <name type="scientific">Talaromyces proteolyticus</name>
    <dbReference type="NCBI Taxonomy" id="1131652"/>
    <lineage>
        <taxon>Eukaryota</taxon>
        <taxon>Fungi</taxon>
        <taxon>Dikarya</taxon>
        <taxon>Ascomycota</taxon>
        <taxon>Pezizomycotina</taxon>
        <taxon>Eurotiomycetes</taxon>
        <taxon>Eurotiomycetidae</taxon>
        <taxon>Eurotiales</taxon>
        <taxon>Trichocomaceae</taxon>
        <taxon>Talaromyces</taxon>
        <taxon>Talaromyces sect. Bacilispori</taxon>
    </lineage>
</organism>
<protein>
    <submittedName>
        <fullName evidence="1">Alpha/Beta hydrolase protein</fullName>
    </submittedName>
</protein>
<dbReference type="Pfam" id="PF07224">
    <property type="entry name" value="Chlorophyllase"/>
    <property type="match status" value="1"/>
</dbReference>
<dbReference type="InterPro" id="IPR029058">
    <property type="entry name" value="AB_hydrolase_fold"/>
</dbReference>
<sequence length="331" mass="35624">MSNLQPLKDHALIGEAEKIPVNKPVSFISISPIVVPAPGRVVDLQVKISAPRTGNDLPIILLSHGQGQSNHLSSLNGYGPLANFWASHGFAVIQPTHLSSKSLSLGTPPSEGPLYWRSRVEDMKHILDHLDDIESAVPEVKGRLDRTRIAVVGHSMGGHTASLLLGARTTDSTDGTVTDWTDRRIKAGILLGAPGSPGEDGAYLSTWVLENFPWFKEISFADMATPALVVAGDNDSSPHLNNRGPDWHFDPYNHSTGPKSLLTLYGAGHIFGGISGFDAAETDDESPERVAVVQRLTWAYLRSTLYPEDTTFSVVSKALADLPSLGKVDSK</sequence>
<keyword evidence="2" id="KW-1185">Reference proteome</keyword>
<dbReference type="PANTHER" id="PTHR33428">
    <property type="entry name" value="CHLOROPHYLLASE-2, CHLOROPLASTIC"/>
    <property type="match status" value="1"/>
</dbReference>
<dbReference type="Gene3D" id="3.40.50.1820">
    <property type="entry name" value="alpha/beta hydrolase"/>
    <property type="match status" value="1"/>
</dbReference>
<dbReference type="AlphaFoldDB" id="A0AAD4KXT9"/>
<dbReference type="GeneID" id="70243873"/>
<dbReference type="GO" id="GO:0016787">
    <property type="term" value="F:hydrolase activity"/>
    <property type="evidence" value="ECO:0007669"/>
    <property type="project" value="UniProtKB-KW"/>
</dbReference>
<comment type="caution">
    <text evidence="1">The sequence shown here is derived from an EMBL/GenBank/DDBJ whole genome shotgun (WGS) entry which is preliminary data.</text>
</comment>
<dbReference type="InterPro" id="IPR017395">
    <property type="entry name" value="Chlorophyllase-like"/>
</dbReference>
<dbReference type="Proteomes" id="UP001201262">
    <property type="component" value="Unassembled WGS sequence"/>
</dbReference>
<gene>
    <name evidence="1" type="ORF">BGW36DRAFT_354958</name>
</gene>